<sequence length="204" mass="21476">MSIEIGPLQIAAIVSASIAVILIIFVVFYRLYRRRQRGTRASAHHSPTSSTSPLSPSQHSRSASVRGTSMTTSGLGSATNVLTQNARTPIAPTPSTGQTVLVTPSTGGGYGSSKLKKMMIGAGGGKSSPADKHESAELVVITYEDGLRKLGIDPNGGQPHPHHILYPEYDEGEMDNGSQVRAVDSPRAKPGRDRGKAPPPALEK</sequence>
<keyword evidence="2" id="KW-1133">Transmembrane helix</keyword>
<feature type="compositionally biased region" description="Basic and acidic residues" evidence="1">
    <location>
        <begin position="184"/>
        <end position="204"/>
    </location>
</feature>
<feature type="region of interest" description="Disordered" evidence="1">
    <location>
        <begin position="152"/>
        <end position="204"/>
    </location>
</feature>
<evidence type="ECO:0000256" key="1">
    <source>
        <dbReference type="SAM" id="MobiDB-lite"/>
    </source>
</evidence>
<evidence type="ECO:0000256" key="2">
    <source>
        <dbReference type="SAM" id="Phobius"/>
    </source>
</evidence>
<keyword evidence="2" id="KW-0812">Transmembrane</keyword>
<comment type="caution">
    <text evidence="3">The sequence shown here is derived from an EMBL/GenBank/DDBJ whole genome shotgun (WGS) entry which is preliminary data.</text>
</comment>
<dbReference type="AlphaFoldDB" id="A0A5D3AYP2"/>
<gene>
    <name evidence="3" type="ORF">B9479_003357</name>
</gene>
<feature type="region of interest" description="Disordered" evidence="1">
    <location>
        <begin position="38"/>
        <end position="76"/>
    </location>
</feature>
<feature type="compositionally biased region" description="Low complexity" evidence="1">
    <location>
        <begin position="39"/>
        <end position="64"/>
    </location>
</feature>
<name>A0A5D3AYP2_9TREE</name>
<evidence type="ECO:0000313" key="3">
    <source>
        <dbReference type="EMBL" id="TYJ55972.1"/>
    </source>
</evidence>
<dbReference type="EMBL" id="NIDF01000031">
    <property type="protein sequence ID" value="TYJ55972.1"/>
    <property type="molecule type" value="Genomic_DNA"/>
</dbReference>
<organism evidence="3 4">
    <name type="scientific">Cryptococcus floricola</name>
    <dbReference type="NCBI Taxonomy" id="2591691"/>
    <lineage>
        <taxon>Eukaryota</taxon>
        <taxon>Fungi</taxon>
        <taxon>Dikarya</taxon>
        <taxon>Basidiomycota</taxon>
        <taxon>Agaricomycotina</taxon>
        <taxon>Tremellomycetes</taxon>
        <taxon>Tremellales</taxon>
        <taxon>Cryptococcaceae</taxon>
        <taxon>Cryptococcus</taxon>
    </lineage>
</organism>
<dbReference type="Proteomes" id="UP000322245">
    <property type="component" value="Unassembled WGS sequence"/>
</dbReference>
<feature type="transmembrane region" description="Helical" evidence="2">
    <location>
        <begin position="6"/>
        <end position="32"/>
    </location>
</feature>
<reference evidence="3 4" key="1">
    <citation type="submission" date="2017-05" db="EMBL/GenBank/DDBJ databases">
        <title>The Genome Sequence of Tsuchiyaea wingfieldii DSM 27421.</title>
        <authorList>
            <person name="Cuomo C."/>
            <person name="Passer A."/>
            <person name="Billmyre B."/>
            <person name="Heitman J."/>
        </authorList>
    </citation>
    <scope>NUCLEOTIDE SEQUENCE [LARGE SCALE GENOMIC DNA]</scope>
    <source>
        <strain evidence="3 4">DSM 27421</strain>
    </source>
</reference>
<accession>A0A5D3AYP2</accession>
<feature type="compositionally biased region" description="Polar residues" evidence="1">
    <location>
        <begin position="65"/>
        <end position="76"/>
    </location>
</feature>
<proteinExistence type="predicted"/>
<protein>
    <submittedName>
        <fullName evidence="3">Uncharacterized protein</fullName>
    </submittedName>
</protein>
<keyword evidence="2" id="KW-0472">Membrane</keyword>
<keyword evidence="4" id="KW-1185">Reference proteome</keyword>
<evidence type="ECO:0000313" key="4">
    <source>
        <dbReference type="Proteomes" id="UP000322245"/>
    </source>
</evidence>